<dbReference type="InterPro" id="IPR013321">
    <property type="entry name" value="Arc_rbn_hlx_hlx"/>
</dbReference>
<dbReference type="CDD" id="cd22235">
    <property type="entry name" value="RHH_CopG_archaea"/>
    <property type="match status" value="1"/>
</dbReference>
<feature type="domain" description="Ribbon-helix-helix protein CopG" evidence="1">
    <location>
        <begin position="5"/>
        <end position="42"/>
    </location>
</feature>
<dbReference type="InterPro" id="IPR002145">
    <property type="entry name" value="CopG"/>
</dbReference>
<organism evidence="2 3">
    <name type="scientific">Halorubrum glutamatedens</name>
    <dbReference type="NCBI Taxonomy" id="2707018"/>
    <lineage>
        <taxon>Archaea</taxon>
        <taxon>Methanobacteriati</taxon>
        <taxon>Methanobacteriota</taxon>
        <taxon>Stenosarchaea group</taxon>
        <taxon>Halobacteria</taxon>
        <taxon>Halobacteriales</taxon>
        <taxon>Haloferacaceae</taxon>
        <taxon>Halorubrum</taxon>
    </lineage>
</organism>
<evidence type="ECO:0000313" key="2">
    <source>
        <dbReference type="EMBL" id="MFC5134811.1"/>
    </source>
</evidence>
<gene>
    <name evidence="2" type="ORF">ACFPJA_08805</name>
</gene>
<proteinExistence type="predicted"/>
<protein>
    <submittedName>
        <fullName evidence="2">Ribbon-helix-helix protein, CopG family</fullName>
    </submittedName>
</protein>
<reference evidence="2 3" key="1">
    <citation type="journal article" date="2019" name="Int. J. Syst. Evol. Microbiol.">
        <title>The Global Catalogue of Microorganisms (GCM) 10K type strain sequencing project: providing services to taxonomists for standard genome sequencing and annotation.</title>
        <authorList>
            <consortium name="The Broad Institute Genomics Platform"/>
            <consortium name="The Broad Institute Genome Sequencing Center for Infectious Disease"/>
            <person name="Wu L."/>
            <person name="Ma J."/>
        </authorList>
    </citation>
    <scope>NUCLEOTIDE SEQUENCE [LARGE SCALE GENOMIC DNA]</scope>
    <source>
        <strain evidence="2 3">CGMCC 1.16026</strain>
    </source>
</reference>
<dbReference type="AlphaFoldDB" id="A0ABD5QRX8"/>
<dbReference type="RefSeq" id="WP_122106922.1">
    <property type="nucleotide sequence ID" value="NZ_JBHSKV010000012.1"/>
</dbReference>
<evidence type="ECO:0000259" key="1">
    <source>
        <dbReference type="Pfam" id="PF01402"/>
    </source>
</evidence>
<dbReference type="Pfam" id="PF01402">
    <property type="entry name" value="RHH_1"/>
    <property type="match status" value="1"/>
</dbReference>
<keyword evidence="3" id="KW-1185">Reference proteome</keyword>
<dbReference type="Proteomes" id="UP001596145">
    <property type="component" value="Unassembled WGS sequence"/>
</dbReference>
<comment type="caution">
    <text evidence="2">The sequence shown here is derived from an EMBL/GenBank/DDBJ whole genome shotgun (WGS) entry which is preliminary data.</text>
</comment>
<accession>A0ABD5QRX8</accession>
<evidence type="ECO:0000313" key="3">
    <source>
        <dbReference type="Proteomes" id="UP001596145"/>
    </source>
</evidence>
<dbReference type="Gene3D" id="1.10.1220.10">
    <property type="entry name" value="Met repressor-like"/>
    <property type="match status" value="1"/>
</dbReference>
<sequence>MVSNRITVSLDEPANEALDSLVEETGSKQSEVVRQALQFYAENLSAAQEGRDVRLEEYHRMLSKGEHVMLDIDFLHAILNYVEDEDGDPPQEFFDHVDSVSEYHAKEYEDRFNDIGELLDWMSLCGFLTVRQSDDTTYHVVFPSRQVRWFMMRFIQKSVVDLPFDIEIEQGVSKVIVSEK</sequence>
<name>A0ABD5QRX8_9EURY</name>
<dbReference type="EMBL" id="JBHSKV010000012">
    <property type="protein sequence ID" value="MFC5134811.1"/>
    <property type="molecule type" value="Genomic_DNA"/>
</dbReference>